<evidence type="ECO:0000256" key="1">
    <source>
        <dbReference type="ARBA" id="ARBA00022714"/>
    </source>
</evidence>
<evidence type="ECO:0000256" key="4">
    <source>
        <dbReference type="ARBA" id="ARBA00023014"/>
    </source>
</evidence>
<dbReference type="PANTHER" id="PTHR10134">
    <property type="entry name" value="CYTOCHROME B-C1 COMPLEX SUBUNIT RIESKE, MITOCHONDRIAL"/>
    <property type="match status" value="1"/>
</dbReference>
<dbReference type="Gene3D" id="2.102.10.10">
    <property type="entry name" value="Rieske [2Fe-2S] iron-sulphur domain"/>
    <property type="match status" value="1"/>
</dbReference>
<name>A0ABT9XHV0_9BACL</name>
<keyword evidence="2" id="KW-0479">Metal-binding</keyword>
<keyword evidence="7" id="KW-1133">Transmembrane helix</keyword>
<dbReference type="GO" id="GO:0016491">
    <property type="term" value="F:oxidoreductase activity"/>
    <property type="evidence" value="ECO:0007669"/>
    <property type="project" value="UniProtKB-KW"/>
</dbReference>
<keyword evidence="1" id="KW-0001">2Fe-2S</keyword>
<dbReference type="InterPro" id="IPR005805">
    <property type="entry name" value="Rieske_Fe-S_prot_C"/>
</dbReference>
<dbReference type="InterPro" id="IPR006311">
    <property type="entry name" value="TAT_signal"/>
</dbReference>
<dbReference type="EC" id="1.10.2.-" evidence="9"/>
<dbReference type="PRINTS" id="PR00162">
    <property type="entry name" value="RIESKE"/>
</dbReference>
<dbReference type="Pfam" id="PF00355">
    <property type="entry name" value="Rieske"/>
    <property type="match status" value="1"/>
</dbReference>
<evidence type="ECO:0000313" key="9">
    <source>
        <dbReference type="EMBL" id="MDQ0189604.1"/>
    </source>
</evidence>
<dbReference type="PROSITE" id="PS51296">
    <property type="entry name" value="RIESKE"/>
    <property type="match status" value="1"/>
</dbReference>
<dbReference type="SUPFAM" id="SSF50022">
    <property type="entry name" value="ISP domain"/>
    <property type="match status" value="1"/>
</dbReference>
<keyword evidence="5" id="KW-1015">Disulfide bond</keyword>
<reference evidence="9 10" key="1">
    <citation type="submission" date="2023-07" db="EMBL/GenBank/DDBJ databases">
        <title>Genomic Encyclopedia of Type Strains, Phase IV (KMG-IV): sequencing the most valuable type-strain genomes for metagenomic binning, comparative biology and taxonomic classification.</title>
        <authorList>
            <person name="Goeker M."/>
        </authorList>
    </citation>
    <scope>NUCLEOTIDE SEQUENCE [LARGE SCALE GENOMIC DNA]</scope>
    <source>
        <strain evidence="9 10">DSM 4006</strain>
    </source>
</reference>
<dbReference type="EMBL" id="JAUSTP010000009">
    <property type="protein sequence ID" value="MDQ0189604.1"/>
    <property type="molecule type" value="Genomic_DNA"/>
</dbReference>
<dbReference type="InterPro" id="IPR014349">
    <property type="entry name" value="Rieske_Fe-S_prot"/>
</dbReference>
<sequence length="206" mass="22938">MADQNQAPFEHDPTPIDVEQKGLTRRQFLTYALGGTGAFMGTLIAAPLVVSAFDPLHRAAAGSGYSKTNWKVTDFNEKLPTHVTFQQHIDDAWNSSNQPNDVYVIIYQKKLMIMSHVCTHLGCHVDGSEQNNKSVAPQYGGGKYWFHCPCHGSMYNIYGVNSPTSPAPRPLDLYTYRINNGYVEVGTNFQRTDATWDVNPNPPISD</sequence>
<comment type="caution">
    <text evidence="9">The sequence shown here is derived from an EMBL/GenBank/DDBJ whole genome shotgun (WGS) entry which is preliminary data.</text>
</comment>
<evidence type="ECO:0000313" key="10">
    <source>
        <dbReference type="Proteomes" id="UP001232973"/>
    </source>
</evidence>
<keyword evidence="9" id="KW-0560">Oxidoreductase</keyword>
<accession>A0ABT9XHV0</accession>
<keyword evidence="4" id="KW-0411">Iron-sulfur</keyword>
<keyword evidence="10" id="KW-1185">Reference proteome</keyword>
<evidence type="ECO:0000259" key="8">
    <source>
        <dbReference type="PROSITE" id="PS51296"/>
    </source>
</evidence>
<keyword evidence="7" id="KW-0472">Membrane</keyword>
<dbReference type="InterPro" id="IPR017941">
    <property type="entry name" value="Rieske_2Fe-2S"/>
</dbReference>
<comment type="cofactor">
    <cofactor evidence="6">
        <name>[2Fe-2S] cluster</name>
        <dbReference type="ChEBI" id="CHEBI:190135"/>
    </cofactor>
</comment>
<proteinExistence type="predicted"/>
<evidence type="ECO:0000256" key="3">
    <source>
        <dbReference type="ARBA" id="ARBA00023004"/>
    </source>
</evidence>
<dbReference type="RefSeq" id="WP_274454541.1">
    <property type="nucleotide sequence ID" value="NZ_CP067097.1"/>
</dbReference>
<evidence type="ECO:0000256" key="7">
    <source>
        <dbReference type="SAM" id="Phobius"/>
    </source>
</evidence>
<keyword evidence="7" id="KW-0812">Transmembrane</keyword>
<feature type="transmembrane region" description="Helical" evidence="7">
    <location>
        <begin position="28"/>
        <end position="50"/>
    </location>
</feature>
<evidence type="ECO:0000256" key="6">
    <source>
        <dbReference type="ARBA" id="ARBA00034078"/>
    </source>
</evidence>
<dbReference type="InterPro" id="IPR036922">
    <property type="entry name" value="Rieske_2Fe-2S_sf"/>
</dbReference>
<keyword evidence="3" id="KW-0408">Iron</keyword>
<evidence type="ECO:0000256" key="5">
    <source>
        <dbReference type="ARBA" id="ARBA00023157"/>
    </source>
</evidence>
<gene>
    <name evidence="9" type="ORF">J2S03_001449</name>
</gene>
<dbReference type="PROSITE" id="PS51318">
    <property type="entry name" value="TAT"/>
    <property type="match status" value="1"/>
</dbReference>
<evidence type="ECO:0000256" key="2">
    <source>
        <dbReference type="ARBA" id="ARBA00022723"/>
    </source>
</evidence>
<protein>
    <submittedName>
        <fullName evidence="9">Menaquinol-cytochrome c reductase iron-sulfur subunit</fullName>
        <ecNumber evidence="9">1.10.2.-</ecNumber>
    </submittedName>
</protein>
<organism evidence="9 10">
    <name type="scientific">Alicyclobacillus cycloheptanicus</name>
    <dbReference type="NCBI Taxonomy" id="1457"/>
    <lineage>
        <taxon>Bacteria</taxon>
        <taxon>Bacillati</taxon>
        <taxon>Bacillota</taxon>
        <taxon>Bacilli</taxon>
        <taxon>Bacillales</taxon>
        <taxon>Alicyclobacillaceae</taxon>
        <taxon>Alicyclobacillus</taxon>
    </lineage>
</organism>
<dbReference type="Proteomes" id="UP001232973">
    <property type="component" value="Unassembled WGS sequence"/>
</dbReference>
<feature type="domain" description="Rieske" evidence="8">
    <location>
        <begin position="108"/>
        <end position="185"/>
    </location>
</feature>